<gene>
    <name evidence="1" type="ORF">BSTOLATCC_MIC22273</name>
</gene>
<dbReference type="InterPro" id="IPR038899">
    <property type="entry name" value="METTL22"/>
</dbReference>
<dbReference type="EMBL" id="CAJZBQ010000021">
    <property type="protein sequence ID" value="CAG9318914.1"/>
    <property type="molecule type" value="Genomic_DNA"/>
</dbReference>
<accession>A0AAU9J0Z7</accession>
<dbReference type="GO" id="GO:0008276">
    <property type="term" value="F:protein methyltransferase activity"/>
    <property type="evidence" value="ECO:0007669"/>
    <property type="project" value="InterPro"/>
</dbReference>
<protein>
    <submittedName>
        <fullName evidence="1">Uncharacterized protein</fullName>
    </submittedName>
</protein>
<dbReference type="GO" id="GO:0005634">
    <property type="term" value="C:nucleus"/>
    <property type="evidence" value="ECO:0007669"/>
    <property type="project" value="TreeGrafter"/>
</dbReference>
<evidence type="ECO:0000313" key="2">
    <source>
        <dbReference type="Proteomes" id="UP001162131"/>
    </source>
</evidence>
<dbReference type="CDD" id="cd02440">
    <property type="entry name" value="AdoMet_MTases"/>
    <property type="match status" value="1"/>
</dbReference>
<dbReference type="AlphaFoldDB" id="A0AAU9J0Z7"/>
<dbReference type="Pfam" id="PF10294">
    <property type="entry name" value="Methyltransf_16"/>
    <property type="match status" value="1"/>
</dbReference>
<name>A0AAU9J0Z7_9CILI</name>
<dbReference type="InterPro" id="IPR029063">
    <property type="entry name" value="SAM-dependent_MTases_sf"/>
</dbReference>
<keyword evidence="2" id="KW-1185">Reference proteome</keyword>
<dbReference type="SUPFAM" id="SSF53335">
    <property type="entry name" value="S-adenosyl-L-methionine-dependent methyltransferases"/>
    <property type="match status" value="1"/>
</dbReference>
<dbReference type="InterPro" id="IPR019410">
    <property type="entry name" value="Methyltransf_16"/>
</dbReference>
<proteinExistence type="predicted"/>
<comment type="caution">
    <text evidence="1">The sequence shown here is derived from an EMBL/GenBank/DDBJ whole genome shotgun (WGS) entry which is preliminary data.</text>
</comment>
<dbReference type="Gene3D" id="3.40.50.150">
    <property type="entry name" value="Vaccinia Virus protein VP39"/>
    <property type="match status" value="1"/>
</dbReference>
<dbReference type="Proteomes" id="UP001162131">
    <property type="component" value="Unassembled WGS sequence"/>
</dbReference>
<organism evidence="1 2">
    <name type="scientific">Blepharisma stoltei</name>
    <dbReference type="NCBI Taxonomy" id="1481888"/>
    <lineage>
        <taxon>Eukaryota</taxon>
        <taxon>Sar</taxon>
        <taxon>Alveolata</taxon>
        <taxon>Ciliophora</taxon>
        <taxon>Postciliodesmatophora</taxon>
        <taxon>Heterotrichea</taxon>
        <taxon>Heterotrichida</taxon>
        <taxon>Blepharismidae</taxon>
        <taxon>Blepharisma</taxon>
    </lineage>
</organism>
<dbReference type="PANTHER" id="PTHR23108:SF3">
    <property type="entry name" value="METHYLTRANSFERASE FAMILY PROTEIN"/>
    <property type="match status" value="1"/>
</dbReference>
<evidence type="ECO:0000313" key="1">
    <source>
        <dbReference type="EMBL" id="CAG9318914.1"/>
    </source>
</evidence>
<dbReference type="PANTHER" id="PTHR23108">
    <property type="entry name" value="METHYLTRANSFERASE-RELATED"/>
    <property type="match status" value="1"/>
</dbReference>
<sequence length="213" mass="24178">MEGIPEGFFICEEYRLYEESLGNFTQKFYALPSATTDYDLTGQILWPGAIALSNYFINHSECISGKEVIELGAGSGFCGLVASRFCSKIVFTDGIDVVVNLLEKNKQFSTCNAEVCKIDWDEENNLACLEEKHLPIKYSIIIGAECIYGIHSIEPLFRTVEKLLENDGRFILCYVVRARNVYEELLKISEAKGFARELLQNDKNIYIFSFTKN</sequence>
<reference evidence="1" key="1">
    <citation type="submission" date="2021-09" db="EMBL/GenBank/DDBJ databases">
        <authorList>
            <consortium name="AG Swart"/>
            <person name="Singh M."/>
            <person name="Singh A."/>
            <person name="Seah K."/>
            <person name="Emmerich C."/>
        </authorList>
    </citation>
    <scope>NUCLEOTIDE SEQUENCE</scope>
    <source>
        <strain evidence="1">ATCC30299</strain>
    </source>
</reference>